<keyword evidence="3" id="KW-1185">Reference proteome</keyword>
<feature type="compositionally biased region" description="Low complexity" evidence="1">
    <location>
        <begin position="446"/>
        <end position="465"/>
    </location>
</feature>
<gene>
    <name evidence="2" type="ORF">M413DRAFT_440761</name>
</gene>
<evidence type="ECO:0000313" key="3">
    <source>
        <dbReference type="Proteomes" id="UP000053424"/>
    </source>
</evidence>
<evidence type="ECO:0000313" key="2">
    <source>
        <dbReference type="EMBL" id="KIM47319.1"/>
    </source>
</evidence>
<sequence>MAEQPVKCGDCPKLVTPQKTWSDRNGNQGRLYAMCKGTTEQPHPQWFRFVTELTPSPTLPSPNSYDQWIAPTESQQPAFPASTFPPTTCVVPGCDKRINQRCARHACAAHCRIQGGCPLAAHAPKNSEPAQALPATSQSSASSWGVGHVPIPPTQQDPSTRIGDANHAQMLSAGYGPPPPIPPRPIQPIASGSRPEPPASMNPLPNPRYASQIRPIFTEELAQKQELLRARQIQDAERLEAANRAKHEVTICAWLSDNEEPQSCIFQGDFIWPNFVLKASVLSDVGLVLGLDKPWFKVYNHARKLWERVRLNHVISVQGRPEILLKALDVDVCQDFSKFTTPPSTAAPHIRNDLKRERESVKQKGRKRFLEADAGSAPAPSRKRGSASLSCGSSTKRPRRQSRSPRSPSSHLTAPPRHSQRQVSLSHTSSSPPFHDNHQATSTKGSQSPISVSSSAAPSPARIPANILELTDSDSGPSFRTPVARHRRPVDVAPVAPSPPASIKQERSDVATRNTPRRTPRRRVTSTDISTFSKRWPSDYHVVDVATVLEACTPPPPGMTIARVFESHVFQTFKPSTFYDTKDRWNVASQEDRDAFESYGYTEEGLWSGFASRVPMKNATMRAARQRQTRLACRIKTQREEADDISSQDDSSDSSSSPSLSN</sequence>
<protein>
    <submittedName>
        <fullName evidence="2">Uncharacterized protein</fullName>
    </submittedName>
</protein>
<dbReference type="HOGENOM" id="CLU_029373_0_0_1"/>
<accession>A0A0C3CT97</accession>
<feature type="compositionally biased region" description="Acidic residues" evidence="1">
    <location>
        <begin position="641"/>
        <end position="652"/>
    </location>
</feature>
<feature type="region of interest" description="Disordered" evidence="1">
    <location>
        <begin position="632"/>
        <end position="662"/>
    </location>
</feature>
<feature type="region of interest" description="Disordered" evidence="1">
    <location>
        <begin position="124"/>
        <end position="208"/>
    </location>
</feature>
<organism evidence="2 3">
    <name type="scientific">Hebeloma cylindrosporum</name>
    <dbReference type="NCBI Taxonomy" id="76867"/>
    <lineage>
        <taxon>Eukaryota</taxon>
        <taxon>Fungi</taxon>
        <taxon>Dikarya</taxon>
        <taxon>Basidiomycota</taxon>
        <taxon>Agaricomycotina</taxon>
        <taxon>Agaricomycetes</taxon>
        <taxon>Agaricomycetidae</taxon>
        <taxon>Agaricales</taxon>
        <taxon>Agaricineae</taxon>
        <taxon>Hymenogastraceae</taxon>
        <taxon>Hebeloma</taxon>
    </lineage>
</organism>
<feature type="region of interest" description="Disordered" evidence="1">
    <location>
        <begin position="341"/>
        <end position="529"/>
    </location>
</feature>
<name>A0A0C3CT97_HEBCY</name>
<dbReference type="EMBL" id="KN831770">
    <property type="protein sequence ID" value="KIM47319.1"/>
    <property type="molecule type" value="Genomic_DNA"/>
</dbReference>
<feature type="compositionally biased region" description="Polar residues" evidence="1">
    <location>
        <begin position="421"/>
        <end position="432"/>
    </location>
</feature>
<proteinExistence type="predicted"/>
<feature type="compositionally biased region" description="Basic residues" evidence="1">
    <location>
        <begin position="515"/>
        <end position="524"/>
    </location>
</feature>
<reference evidence="3" key="2">
    <citation type="submission" date="2015-01" db="EMBL/GenBank/DDBJ databases">
        <title>Evolutionary Origins and Diversification of the Mycorrhizal Mutualists.</title>
        <authorList>
            <consortium name="DOE Joint Genome Institute"/>
            <consortium name="Mycorrhizal Genomics Consortium"/>
            <person name="Kohler A."/>
            <person name="Kuo A."/>
            <person name="Nagy L.G."/>
            <person name="Floudas D."/>
            <person name="Copeland A."/>
            <person name="Barry K.W."/>
            <person name="Cichocki N."/>
            <person name="Veneault-Fourrey C."/>
            <person name="LaButti K."/>
            <person name="Lindquist E.A."/>
            <person name="Lipzen A."/>
            <person name="Lundell T."/>
            <person name="Morin E."/>
            <person name="Murat C."/>
            <person name="Riley R."/>
            <person name="Ohm R."/>
            <person name="Sun H."/>
            <person name="Tunlid A."/>
            <person name="Henrissat B."/>
            <person name="Grigoriev I.V."/>
            <person name="Hibbett D.S."/>
            <person name="Martin F."/>
        </authorList>
    </citation>
    <scope>NUCLEOTIDE SEQUENCE [LARGE SCALE GENOMIC DNA]</scope>
    <source>
        <strain evidence="3">h7</strain>
    </source>
</reference>
<reference evidence="2 3" key="1">
    <citation type="submission" date="2014-04" db="EMBL/GenBank/DDBJ databases">
        <authorList>
            <consortium name="DOE Joint Genome Institute"/>
            <person name="Kuo A."/>
            <person name="Gay G."/>
            <person name="Dore J."/>
            <person name="Kohler A."/>
            <person name="Nagy L.G."/>
            <person name="Floudas D."/>
            <person name="Copeland A."/>
            <person name="Barry K.W."/>
            <person name="Cichocki N."/>
            <person name="Veneault-Fourrey C."/>
            <person name="LaButti K."/>
            <person name="Lindquist E.A."/>
            <person name="Lipzen A."/>
            <person name="Lundell T."/>
            <person name="Morin E."/>
            <person name="Murat C."/>
            <person name="Sun H."/>
            <person name="Tunlid A."/>
            <person name="Henrissat B."/>
            <person name="Grigoriev I.V."/>
            <person name="Hibbett D.S."/>
            <person name="Martin F."/>
            <person name="Nordberg H.P."/>
            <person name="Cantor M.N."/>
            <person name="Hua S.X."/>
        </authorList>
    </citation>
    <scope>NUCLEOTIDE SEQUENCE [LARGE SCALE GENOMIC DNA]</scope>
    <source>
        <strain evidence="3">h7</strain>
    </source>
</reference>
<feature type="compositionally biased region" description="Low complexity" evidence="1">
    <location>
        <begin position="653"/>
        <end position="662"/>
    </location>
</feature>
<feature type="compositionally biased region" description="Pro residues" evidence="1">
    <location>
        <begin position="176"/>
        <end position="186"/>
    </location>
</feature>
<feature type="compositionally biased region" description="Pro residues" evidence="1">
    <location>
        <begin position="195"/>
        <end position="206"/>
    </location>
</feature>
<evidence type="ECO:0000256" key="1">
    <source>
        <dbReference type="SAM" id="MobiDB-lite"/>
    </source>
</evidence>
<dbReference type="OrthoDB" id="3049946at2759"/>
<feature type="compositionally biased region" description="Basic and acidic residues" evidence="1">
    <location>
        <begin position="350"/>
        <end position="362"/>
    </location>
</feature>
<dbReference type="Proteomes" id="UP000053424">
    <property type="component" value="Unassembled WGS sequence"/>
</dbReference>
<dbReference type="AlphaFoldDB" id="A0A0C3CT97"/>
<feature type="compositionally biased region" description="Polar residues" evidence="1">
    <location>
        <begin position="134"/>
        <end position="143"/>
    </location>
</feature>